<protein>
    <submittedName>
        <fullName evidence="5">NUDIX hydrolase</fullName>
    </submittedName>
</protein>
<sequence>MFPREVQAAGGVLVRDGLTAVVHRPYRDDWSLPKGKLDPGETFLQAALREVVEETGLRCTAGEELPEVHYQDQKGRPKVVRYWLMTVDGGTFAANDEVDELRWLSFDDAAALLTYEADRQLLRAAQELLAAA</sequence>
<gene>
    <name evidence="5" type="ORF">PAI11_12890</name>
</gene>
<dbReference type="PATRIC" id="fig|1097667.3.peg.1285"/>
<dbReference type="EMBL" id="AGUD01000064">
    <property type="protein sequence ID" value="EHN11830.1"/>
    <property type="molecule type" value="Genomic_DNA"/>
</dbReference>
<dbReference type="InterPro" id="IPR051325">
    <property type="entry name" value="Nudix_hydrolase_domain"/>
</dbReference>
<dbReference type="CDD" id="cd03673">
    <property type="entry name" value="NUDIX_Ap6A_hydrolase"/>
    <property type="match status" value="1"/>
</dbReference>
<dbReference type="PANTHER" id="PTHR21340">
    <property type="entry name" value="DIADENOSINE 5,5-P1,P4-TETRAPHOSPHATE PYROPHOSPHOHYDROLASE MUTT"/>
    <property type="match status" value="1"/>
</dbReference>
<dbReference type="PANTHER" id="PTHR21340:SF0">
    <property type="entry name" value="BIS(5'-NUCLEOSYL)-TETRAPHOSPHATASE [ASYMMETRICAL]"/>
    <property type="match status" value="1"/>
</dbReference>
<comment type="similarity">
    <text evidence="1 3">Belongs to the Nudix hydrolase family.</text>
</comment>
<evidence type="ECO:0000256" key="3">
    <source>
        <dbReference type="RuleBase" id="RU003476"/>
    </source>
</evidence>
<dbReference type="InterPro" id="IPR020084">
    <property type="entry name" value="NUDIX_hydrolase_CS"/>
</dbReference>
<evidence type="ECO:0000259" key="4">
    <source>
        <dbReference type="PROSITE" id="PS51462"/>
    </source>
</evidence>
<feature type="domain" description="Nudix hydrolase" evidence="4">
    <location>
        <begin position="4"/>
        <end position="126"/>
    </location>
</feature>
<evidence type="ECO:0000313" key="6">
    <source>
        <dbReference type="Proteomes" id="UP000005143"/>
    </source>
</evidence>
<dbReference type="SUPFAM" id="SSF55811">
    <property type="entry name" value="Nudix"/>
    <property type="match status" value="1"/>
</dbReference>
<dbReference type="GO" id="GO:0004081">
    <property type="term" value="F:bis(5'-nucleosyl)-tetraphosphatase (asymmetrical) activity"/>
    <property type="evidence" value="ECO:0007669"/>
    <property type="project" value="TreeGrafter"/>
</dbReference>
<dbReference type="InterPro" id="IPR015797">
    <property type="entry name" value="NUDIX_hydrolase-like_dom_sf"/>
</dbReference>
<dbReference type="GO" id="GO:0006167">
    <property type="term" value="P:AMP biosynthetic process"/>
    <property type="evidence" value="ECO:0007669"/>
    <property type="project" value="TreeGrafter"/>
</dbReference>
<dbReference type="GO" id="GO:0006754">
    <property type="term" value="P:ATP biosynthetic process"/>
    <property type="evidence" value="ECO:0007669"/>
    <property type="project" value="TreeGrafter"/>
</dbReference>
<dbReference type="PRINTS" id="PR00502">
    <property type="entry name" value="NUDIXFAMILY"/>
</dbReference>
<dbReference type="InterPro" id="IPR020476">
    <property type="entry name" value="Nudix_hydrolase"/>
</dbReference>
<accession>H0E3C1</accession>
<dbReference type="PROSITE" id="PS00893">
    <property type="entry name" value="NUDIX_BOX"/>
    <property type="match status" value="1"/>
</dbReference>
<keyword evidence="6" id="KW-1185">Reference proteome</keyword>
<organism evidence="5 6">
    <name type="scientific">Patulibacter medicamentivorans</name>
    <dbReference type="NCBI Taxonomy" id="1097667"/>
    <lineage>
        <taxon>Bacteria</taxon>
        <taxon>Bacillati</taxon>
        <taxon>Actinomycetota</taxon>
        <taxon>Thermoleophilia</taxon>
        <taxon>Solirubrobacterales</taxon>
        <taxon>Patulibacteraceae</taxon>
        <taxon>Patulibacter</taxon>
    </lineage>
</organism>
<reference evidence="5 6" key="1">
    <citation type="journal article" date="2013" name="Biodegradation">
        <title>Quantitative proteomic analysis of ibuprofen-degrading Patulibacter sp. strain I11.</title>
        <authorList>
            <person name="Almeida B."/>
            <person name="Kjeldal H."/>
            <person name="Lolas I."/>
            <person name="Knudsen A.D."/>
            <person name="Carvalho G."/>
            <person name="Nielsen K.L."/>
            <person name="Barreto Crespo M.T."/>
            <person name="Stensballe A."/>
            <person name="Nielsen J.L."/>
        </authorList>
    </citation>
    <scope>NUCLEOTIDE SEQUENCE [LARGE SCALE GENOMIC DNA]</scope>
    <source>
        <strain evidence="5 6">I11</strain>
    </source>
</reference>
<name>H0E3C1_9ACTN</name>
<evidence type="ECO:0000256" key="1">
    <source>
        <dbReference type="ARBA" id="ARBA00005582"/>
    </source>
</evidence>
<proteinExistence type="inferred from homology"/>
<dbReference type="Gene3D" id="3.90.79.10">
    <property type="entry name" value="Nucleoside Triphosphate Pyrophosphohydrolase"/>
    <property type="match status" value="1"/>
</dbReference>
<dbReference type="OrthoDB" id="4287477at2"/>
<keyword evidence="2 3" id="KW-0378">Hydrolase</keyword>
<dbReference type="RefSeq" id="WP_007572204.1">
    <property type="nucleotide sequence ID" value="NZ_AGUD01000064.1"/>
</dbReference>
<comment type="caution">
    <text evidence="5">The sequence shown here is derived from an EMBL/GenBank/DDBJ whole genome shotgun (WGS) entry which is preliminary data.</text>
</comment>
<dbReference type="InterPro" id="IPR000086">
    <property type="entry name" value="NUDIX_hydrolase_dom"/>
</dbReference>
<dbReference type="AlphaFoldDB" id="H0E3C1"/>
<evidence type="ECO:0000313" key="5">
    <source>
        <dbReference type="EMBL" id="EHN11830.1"/>
    </source>
</evidence>
<dbReference type="Pfam" id="PF00293">
    <property type="entry name" value="NUDIX"/>
    <property type="match status" value="1"/>
</dbReference>
<dbReference type="Proteomes" id="UP000005143">
    <property type="component" value="Unassembled WGS sequence"/>
</dbReference>
<evidence type="ECO:0000256" key="2">
    <source>
        <dbReference type="ARBA" id="ARBA00022801"/>
    </source>
</evidence>
<dbReference type="PROSITE" id="PS51462">
    <property type="entry name" value="NUDIX"/>
    <property type="match status" value="1"/>
</dbReference>